<dbReference type="EMBL" id="JAOVZO020000023">
    <property type="protein sequence ID" value="MDC8016102.1"/>
    <property type="molecule type" value="Genomic_DNA"/>
</dbReference>
<dbReference type="Gene3D" id="2.60.120.380">
    <property type="match status" value="1"/>
</dbReference>
<dbReference type="Proteomes" id="UP001139971">
    <property type="component" value="Unassembled WGS sequence"/>
</dbReference>
<organism evidence="2 3">
    <name type="scientific">Tahibacter soli</name>
    <dbReference type="NCBI Taxonomy" id="2983605"/>
    <lineage>
        <taxon>Bacteria</taxon>
        <taxon>Pseudomonadati</taxon>
        <taxon>Pseudomonadota</taxon>
        <taxon>Gammaproteobacteria</taxon>
        <taxon>Lysobacterales</taxon>
        <taxon>Rhodanobacteraceae</taxon>
        <taxon>Tahibacter</taxon>
    </lineage>
</organism>
<comment type="caution">
    <text evidence="2">The sequence shown here is derived from an EMBL/GenBank/DDBJ whole genome shotgun (WGS) entry which is preliminary data.</text>
</comment>
<evidence type="ECO:0008006" key="4">
    <source>
        <dbReference type="Google" id="ProtNLM"/>
    </source>
</evidence>
<name>A0A9X3YPI9_9GAMM</name>
<evidence type="ECO:0000313" key="3">
    <source>
        <dbReference type="Proteomes" id="UP001139971"/>
    </source>
</evidence>
<evidence type="ECO:0000313" key="2">
    <source>
        <dbReference type="EMBL" id="MDC8016102.1"/>
    </source>
</evidence>
<accession>A0A9X3YPI9</accession>
<evidence type="ECO:0000256" key="1">
    <source>
        <dbReference type="SAM" id="MobiDB-lite"/>
    </source>
</evidence>
<dbReference type="AlphaFoldDB" id="A0A9X3YPI9"/>
<keyword evidence="3" id="KW-1185">Reference proteome</keyword>
<reference evidence="2" key="1">
    <citation type="submission" date="2023-02" db="EMBL/GenBank/DDBJ databases">
        <title>Tahibacter soli sp. nov. isolated from soil.</title>
        <authorList>
            <person name="Baek J.H."/>
            <person name="Lee J.K."/>
            <person name="Choi D.G."/>
            <person name="Jeon C.O."/>
        </authorList>
    </citation>
    <scope>NUCLEOTIDE SEQUENCE</scope>
    <source>
        <strain evidence="2">BL</strain>
    </source>
</reference>
<dbReference type="RefSeq" id="WP_263542611.1">
    <property type="nucleotide sequence ID" value="NZ_JAOVZO020000023.1"/>
</dbReference>
<feature type="region of interest" description="Disordered" evidence="1">
    <location>
        <begin position="172"/>
        <end position="196"/>
    </location>
</feature>
<gene>
    <name evidence="2" type="ORF">OD750_026550</name>
</gene>
<sequence>MDQARRDRITTALLLIVAAALVRAMWPAHVEPVLRLVIERNAGPIAHLDQARRIVESKTVFVDRLDLSHDGRLRHPELGDIGYPEHVFLSLRKRFAVARDGDYRFLVGSDDGFSLRIDNRPVCADPRPRALSVQTCGIRLNAGEHELALDYFQDSGPSGLSVQYGRQDSARNDWFGENSDDFRFAPETPGPAPQTP</sequence>
<proteinExistence type="predicted"/>
<protein>
    <recommendedName>
        <fullName evidence="4">PA14 domain-containing protein</fullName>
    </recommendedName>
</protein>
<dbReference type="SUPFAM" id="SSF56988">
    <property type="entry name" value="Anthrax protective antigen"/>
    <property type="match status" value="1"/>
</dbReference>